<dbReference type="PANTHER" id="PTHR23507">
    <property type="entry name" value="ZGC:174356"/>
    <property type="match status" value="1"/>
</dbReference>
<dbReference type="RefSeq" id="XP_070920960.1">
    <property type="nucleotide sequence ID" value="XM_071064859.1"/>
</dbReference>
<name>A0ABQ0GNR3_9PEZI</name>
<feature type="transmembrane region" description="Helical" evidence="5">
    <location>
        <begin position="218"/>
        <end position="239"/>
    </location>
</feature>
<feature type="transmembrane region" description="Helical" evidence="5">
    <location>
        <begin position="84"/>
        <end position="108"/>
    </location>
</feature>
<evidence type="ECO:0000313" key="6">
    <source>
        <dbReference type="EMBL" id="GAB1319230.1"/>
    </source>
</evidence>
<organism evidence="6 7">
    <name type="scientific">Madurella fahalii</name>
    <dbReference type="NCBI Taxonomy" id="1157608"/>
    <lineage>
        <taxon>Eukaryota</taxon>
        <taxon>Fungi</taxon>
        <taxon>Dikarya</taxon>
        <taxon>Ascomycota</taxon>
        <taxon>Pezizomycotina</taxon>
        <taxon>Sordariomycetes</taxon>
        <taxon>Sordariomycetidae</taxon>
        <taxon>Sordariales</taxon>
        <taxon>Sordariales incertae sedis</taxon>
        <taxon>Madurella</taxon>
    </lineage>
</organism>
<keyword evidence="4 5" id="KW-0472">Membrane</keyword>
<dbReference type="GeneID" id="98180182"/>
<keyword evidence="3 5" id="KW-1133">Transmembrane helix</keyword>
<dbReference type="Gene3D" id="1.20.1250.20">
    <property type="entry name" value="MFS general substrate transporter like domains"/>
    <property type="match status" value="1"/>
</dbReference>
<dbReference type="InterPro" id="IPR036259">
    <property type="entry name" value="MFS_trans_sf"/>
</dbReference>
<protein>
    <submittedName>
        <fullName evidence="6">Uncharacterized protein</fullName>
    </submittedName>
</protein>
<dbReference type="Proteomes" id="UP001628179">
    <property type="component" value="Unassembled WGS sequence"/>
</dbReference>
<evidence type="ECO:0000256" key="3">
    <source>
        <dbReference type="ARBA" id="ARBA00022989"/>
    </source>
</evidence>
<keyword evidence="2 5" id="KW-0812">Transmembrane</keyword>
<evidence type="ECO:0000256" key="5">
    <source>
        <dbReference type="SAM" id="Phobius"/>
    </source>
</evidence>
<accession>A0ABQ0GNR3</accession>
<feature type="transmembrane region" description="Helical" evidence="5">
    <location>
        <begin position="297"/>
        <end position="316"/>
    </location>
</feature>
<gene>
    <name evidence="6" type="ORF">MFIFM68171_09440</name>
</gene>
<evidence type="ECO:0000256" key="4">
    <source>
        <dbReference type="ARBA" id="ARBA00023136"/>
    </source>
</evidence>
<feature type="transmembrane region" description="Helical" evidence="5">
    <location>
        <begin position="336"/>
        <end position="356"/>
    </location>
</feature>
<comment type="subcellular location">
    <subcellularLocation>
        <location evidence="1">Membrane</location>
        <topology evidence="1">Multi-pass membrane protein</topology>
    </subcellularLocation>
</comment>
<feature type="transmembrane region" description="Helical" evidence="5">
    <location>
        <begin position="120"/>
        <end position="140"/>
    </location>
</feature>
<dbReference type="PANTHER" id="PTHR23507:SF1">
    <property type="entry name" value="FI18259P1-RELATED"/>
    <property type="match status" value="1"/>
</dbReference>
<proteinExistence type="predicted"/>
<feature type="transmembrane region" description="Helical" evidence="5">
    <location>
        <begin position="483"/>
        <end position="504"/>
    </location>
</feature>
<feature type="transmembrane region" description="Helical" evidence="5">
    <location>
        <begin position="194"/>
        <end position="212"/>
    </location>
</feature>
<feature type="transmembrane region" description="Helical" evidence="5">
    <location>
        <begin position="48"/>
        <end position="72"/>
    </location>
</feature>
<feature type="transmembrane region" description="Helical" evidence="5">
    <location>
        <begin position="395"/>
        <end position="415"/>
    </location>
</feature>
<keyword evidence="7" id="KW-1185">Reference proteome</keyword>
<evidence type="ECO:0000313" key="7">
    <source>
        <dbReference type="Proteomes" id="UP001628179"/>
    </source>
</evidence>
<dbReference type="SUPFAM" id="SSF103473">
    <property type="entry name" value="MFS general substrate transporter"/>
    <property type="match status" value="1"/>
</dbReference>
<evidence type="ECO:0000256" key="1">
    <source>
        <dbReference type="ARBA" id="ARBA00004141"/>
    </source>
</evidence>
<reference evidence="6 7" key="1">
    <citation type="submission" date="2024-09" db="EMBL/GenBank/DDBJ databases">
        <title>Itraconazole resistance in Madurella fahalii resulting from another homologue of gene encoding cytochrome P450 14-alpha sterol demethylase (CYP51).</title>
        <authorList>
            <person name="Yoshioka I."/>
            <person name="Fahal A.H."/>
            <person name="Kaneko S."/>
            <person name="Yaguchi T."/>
        </authorList>
    </citation>
    <scope>NUCLEOTIDE SEQUENCE [LARGE SCALE GENOMIC DNA]</scope>
    <source>
        <strain evidence="6 7">IFM 68171</strain>
    </source>
</reference>
<dbReference type="EMBL" id="BAAFSV010000005">
    <property type="protein sequence ID" value="GAB1319230.1"/>
    <property type="molecule type" value="Genomic_DNA"/>
</dbReference>
<comment type="caution">
    <text evidence="6">The sequence shown here is derived from an EMBL/GenBank/DDBJ whole genome shotgun (WGS) entry which is preliminary data.</text>
</comment>
<feature type="transmembrane region" description="Helical" evidence="5">
    <location>
        <begin position="450"/>
        <end position="471"/>
    </location>
</feature>
<feature type="transmembrane region" description="Helical" evidence="5">
    <location>
        <begin position="421"/>
        <end position="438"/>
    </location>
</feature>
<sequence>MTTSTASAQEHASHWDETDHLLPRSKRLVTARDPVVIPASHVHRALPLALSVSLAMAATAATEVYAYAVIICADPTHCREYEQLSYAGAVALATGIANVCGTLALGPLQGVMKTNPKAGLLAWIVCRATNVAILCVAVICKSVPLALTGRIFEGLATDNLLHFILNTIYLSASTSTSTPDAQPMRVSRLMGTSVALYMTGMALSPTIAGILPTFFASFLLALSLFAASALYLCLFMPVVSGDSSDTKAPTSTPPHVITERTSPYNERLQGGTASLSRLVWHILSLYRPWADLRRERGIVLPAFALLFYNTTQAYIFPALMVFTTLELSFTGRQNGYLISIAAAVSALHLLFVFYGVPRLKKLLFSDQSRHVRRLSGGDACEPESTYQASSSTHDFICALLSMSAFVAVLPCVGLTSERWQVFLLVALLAPGFAAPSFLKSYGASLAVDKTAGLASMAMMESLGGLLSALVLGSWQSYAGEGSVFFGASSLSFIALLATIGSRLISQRPPPLSGAQQ</sequence>
<evidence type="ECO:0000256" key="2">
    <source>
        <dbReference type="ARBA" id="ARBA00022692"/>
    </source>
</evidence>